<evidence type="ECO:0000313" key="3">
    <source>
        <dbReference type="Proteomes" id="UP000015961"/>
    </source>
</evidence>
<gene>
    <name evidence="2" type="ORF">I573_01258</name>
</gene>
<dbReference type="AlphaFoldDB" id="S0P569"/>
<comment type="caution">
    <text evidence="2">The sequence shown here is derived from an EMBL/GenBank/DDBJ whole genome shotgun (WGS) entry which is preliminary data.</text>
</comment>
<evidence type="ECO:0000313" key="2">
    <source>
        <dbReference type="EMBL" id="EOT83536.1"/>
    </source>
</evidence>
<dbReference type="PATRIC" id="fig|1140003.3.peg.1375"/>
<dbReference type="GO" id="GO:0071513">
    <property type="term" value="C:phosphopantothenoylcysteine decarboxylase complex"/>
    <property type="evidence" value="ECO:0007669"/>
    <property type="project" value="TreeGrafter"/>
</dbReference>
<dbReference type="GO" id="GO:0010181">
    <property type="term" value="F:FMN binding"/>
    <property type="evidence" value="ECO:0007669"/>
    <property type="project" value="TreeGrafter"/>
</dbReference>
<name>S0P569_9ENTE</name>
<dbReference type="Proteomes" id="UP000015961">
    <property type="component" value="Unassembled WGS sequence"/>
</dbReference>
<dbReference type="Gene3D" id="3.40.50.1950">
    <property type="entry name" value="Flavin prenyltransferase-like"/>
    <property type="match status" value="1"/>
</dbReference>
<accession>S0P569</accession>
<evidence type="ECO:0000259" key="1">
    <source>
        <dbReference type="Pfam" id="PF02441"/>
    </source>
</evidence>
<dbReference type="RefSeq" id="WP_016185870.1">
    <property type="nucleotide sequence ID" value="NZ_ASWO01000005.1"/>
</dbReference>
<dbReference type="InterPro" id="IPR003382">
    <property type="entry name" value="Flavoprotein"/>
</dbReference>
<protein>
    <submittedName>
        <fullName evidence="2">Phosphopantothenoylcysteine decarboxylase</fullName>
    </submittedName>
</protein>
<reference evidence="2 3" key="1">
    <citation type="submission" date="2013-03" db="EMBL/GenBank/DDBJ databases">
        <title>The Genome Sequence of Enterococcus sulfureus ATCC_49903 (PacBio/Illumina hybrid assembly).</title>
        <authorList>
            <consortium name="The Broad Institute Genomics Platform"/>
            <consortium name="The Broad Institute Genome Sequencing Center for Infectious Disease"/>
            <person name="Earl A."/>
            <person name="Russ C."/>
            <person name="Gilmore M."/>
            <person name="Surin D."/>
            <person name="Walker B."/>
            <person name="Young S."/>
            <person name="Zeng Q."/>
            <person name="Gargeya S."/>
            <person name="Fitzgerald M."/>
            <person name="Haas B."/>
            <person name="Abouelleil A."/>
            <person name="Allen A.W."/>
            <person name="Alvarado L."/>
            <person name="Arachchi H.M."/>
            <person name="Berlin A.M."/>
            <person name="Chapman S.B."/>
            <person name="Gainer-Dewar J."/>
            <person name="Goldberg J."/>
            <person name="Griggs A."/>
            <person name="Gujja S."/>
            <person name="Hansen M."/>
            <person name="Howarth C."/>
            <person name="Imamovic A."/>
            <person name="Ireland A."/>
            <person name="Larimer J."/>
            <person name="McCowan C."/>
            <person name="Murphy C."/>
            <person name="Pearson M."/>
            <person name="Poon T.W."/>
            <person name="Priest M."/>
            <person name="Roberts A."/>
            <person name="Saif S."/>
            <person name="Shea T."/>
            <person name="Sisk P."/>
            <person name="Sykes S."/>
            <person name="Wortman J."/>
            <person name="Nusbaum C."/>
            <person name="Birren B."/>
        </authorList>
    </citation>
    <scope>NUCLEOTIDE SEQUENCE [LARGE SCALE GENOMIC DNA]</scope>
    <source>
        <strain evidence="2 3">ATCC 49903</strain>
    </source>
</reference>
<proteinExistence type="predicted"/>
<organism evidence="2 3">
    <name type="scientific">Enterococcus sulfureus ATCC 49903</name>
    <dbReference type="NCBI Taxonomy" id="1140003"/>
    <lineage>
        <taxon>Bacteria</taxon>
        <taxon>Bacillati</taxon>
        <taxon>Bacillota</taxon>
        <taxon>Bacilli</taxon>
        <taxon>Lactobacillales</taxon>
        <taxon>Enterococcaceae</taxon>
        <taxon>Enterococcus</taxon>
    </lineage>
</organism>
<dbReference type="GO" id="GO:0004633">
    <property type="term" value="F:phosphopantothenoylcysteine decarboxylase activity"/>
    <property type="evidence" value="ECO:0007669"/>
    <property type="project" value="TreeGrafter"/>
</dbReference>
<dbReference type="PANTHER" id="PTHR14359">
    <property type="entry name" value="HOMO-OLIGOMERIC FLAVIN CONTAINING CYS DECARBOXYLASE FAMILY"/>
    <property type="match status" value="1"/>
</dbReference>
<dbReference type="eggNOG" id="COG0452">
    <property type="taxonomic scope" value="Bacteria"/>
</dbReference>
<dbReference type="InterPro" id="IPR036551">
    <property type="entry name" value="Flavin_trans-like"/>
</dbReference>
<feature type="domain" description="Flavoprotein" evidence="1">
    <location>
        <begin position="4"/>
        <end position="164"/>
    </location>
</feature>
<sequence>MNAKRIVLGVSGSISAYKAADLVNELTKSGYEVDVLMTQSSQSFITPLTLQALSKRKVHTSVMDEEQPEKINHIELAKQADLFIVAPATANTIAKLSHGMADDLISTVALALPNEVPKLIAPAMNTVMYEHVLTQKNLASLKEIGYDEILPRQALLACGDYGRGALASLETLLEAVDTTLNT</sequence>
<dbReference type="PANTHER" id="PTHR14359:SF6">
    <property type="entry name" value="PHOSPHOPANTOTHENOYLCYSTEINE DECARBOXYLASE"/>
    <property type="match status" value="1"/>
</dbReference>
<dbReference type="OrthoDB" id="9802554at2"/>
<dbReference type="Pfam" id="PF02441">
    <property type="entry name" value="Flavoprotein"/>
    <property type="match status" value="1"/>
</dbReference>
<dbReference type="GO" id="GO:0015937">
    <property type="term" value="P:coenzyme A biosynthetic process"/>
    <property type="evidence" value="ECO:0007669"/>
    <property type="project" value="TreeGrafter"/>
</dbReference>
<dbReference type="InterPro" id="IPR011847">
    <property type="entry name" value="CoaC_strep"/>
</dbReference>
<dbReference type="NCBIfam" id="TIGR02113">
    <property type="entry name" value="coaC_strep"/>
    <property type="match status" value="1"/>
</dbReference>
<keyword evidence="3" id="KW-1185">Reference proteome</keyword>
<dbReference type="STRING" id="1140003.OMY_01422"/>
<dbReference type="SUPFAM" id="SSF52507">
    <property type="entry name" value="Homo-oligomeric flavin-containing Cys decarboxylases, HFCD"/>
    <property type="match status" value="1"/>
</dbReference>
<dbReference type="EMBL" id="ASWO01000005">
    <property type="protein sequence ID" value="EOT83536.1"/>
    <property type="molecule type" value="Genomic_DNA"/>
</dbReference>